<reference evidence="1 2" key="1">
    <citation type="submission" date="2020-04" db="EMBL/GenBank/DDBJ databases">
        <title>Enterovirga sp. isolate from soil.</title>
        <authorList>
            <person name="Chea S."/>
            <person name="Kim D.-U."/>
        </authorList>
    </citation>
    <scope>NUCLEOTIDE SEQUENCE [LARGE SCALE GENOMIC DNA]</scope>
    <source>
        <strain evidence="1 2">DB1703</strain>
    </source>
</reference>
<sequence length="82" mass="8589">MGAEAREVTDAEGVTWTCIQAFAGLGNSPEKQQAARVEGADEVQVVCTPSGGARSRRFALPPDWRRMEDAALLAAIAGGEEG</sequence>
<proteinExistence type="predicted"/>
<name>A0A849IC36_9HYPH</name>
<accession>A0A849IC36</accession>
<protein>
    <submittedName>
        <fullName evidence="1">Uncharacterized protein</fullName>
    </submittedName>
</protein>
<keyword evidence="2" id="KW-1185">Reference proteome</keyword>
<evidence type="ECO:0000313" key="1">
    <source>
        <dbReference type="EMBL" id="NNM71493.1"/>
    </source>
</evidence>
<evidence type="ECO:0000313" key="2">
    <source>
        <dbReference type="Proteomes" id="UP000564885"/>
    </source>
</evidence>
<comment type="caution">
    <text evidence="1">The sequence shown here is derived from an EMBL/GenBank/DDBJ whole genome shotgun (WGS) entry which is preliminary data.</text>
</comment>
<dbReference type="EMBL" id="JABEPP010000001">
    <property type="protein sequence ID" value="NNM71493.1"/>
    <property type="molecule type" value="Genomic_DNA"/>
</dbReference>
<organism evidence="1 2">
    <name type="scientific">Enterovirga aerilata</name>
    <dbReference type="NCBI Taxonomy" id="2730920"/>
    <lineage>
        <taxon>Bacteria</taxon>
        <taxon>Pseudomonadati</taxon>
        <taxon>Pseudomonadota</taxon>
        <taxon>Alphaproteobacteria</taxon>
        <taxon>Hyphomicrobiales</taxon>
        <taxon>Methylobacteriaceae</taxon>
        <taxon>Enterovirga</taxon>
    </lineage>
</organism>
<dbReference type="AlphaFoldDB" id="A0A849IC36"/>
<dbReference type="Proteomes" id="UP000564885">
    <property type="component" value="Unassembled WGS sequence"/>
</dbReference>
<dbReference type="RefSeq" id="WP_171216946.1">
    <property type="nucleotide sequence ID" value="NZ_JABEPP010000001.1"/>
</dbReference>
<gene>
    <name evidence="1" type="ORF">HJG44_03655</name>
</gene>